<dbReference type="AlphaFoldDB" id="A0A646KRW3"/>
<comment type="caution">
    <text evidence="2">The sequence shown here is derived from an EMBL/GenBank/DDBJ whole genome shotgun (WGS) entry which is preliminary data.</text>
</comment>
<dbReference type="OrthoDB" id="4180393at2"/>
<organism evidence="2 3">
    <name type="scientific">Streptomyces jumonjinensis</name>
    <dbReference type="NCBI Taxonomy" id="1945"/>
    <lineage>
        <taxon>Bacteria</taxon>
        <taxon>Bacillati</taxon>
        <taxon>Actinomycetota</taxon>
        <taxon>Actinomycetes</taxon>
        <taxon>Kitasatosporales</taxon>
        <taxon>Streptomycetaceae</taxon>
        <taxon>Streptomyces</taxon>
    </lineage>
</organism>
<dbReference type="Pfam" id="PF19751">
    <property type="entry name" value="DUF6238"/>
    <property type="match status" value="1"/>
</dbReference>
<accession>A0A646KRW3</accession>
<sequence length="124" mass="13290">MNATSTHARRAPETTERDPLLTMSASPVPSATPSIRDEIDALYASYLQLARTSADLAKALDRGDSSAAGGRVRAAVGHIWRAAEDLHTAFHTAPPRGTEPPTPLARLCGRRMRYLATRAARGAK</sequence>
<evidence type="ECO:0000256" key="1">
    <source>
        <dbReference type="SAM" id="MobiDB-lite"/>
    </source>
</evidence>
<evidence type="ECO:0000313" key="2">
    <source>
        <dbReference type="EMBL" id="MQT05074.1"/>
    </source>
</evidence>
<dbReference type="RefSeq" id="WP_153526314.1">
    <property type="nucleotide sequence ID" value="NZ_JBEPDZ010000002.1"/>
</dbReference>
<reference evidence="2 3" key="1">
    <citation type="submission" date="2019-05" db="EMBL/GenBank/DDBJ databases">
        <title>Comparative genomics and metabolomics analyses of clavulanic acid producing Streptomyces species provides insight into specialized metabolism and evolution of beta-lactam biosynthetic gene clusters.</title>
        <authorList>
            <person name="Moore M.A."/>
            <person name="Cruz-Morales P."/>
            <person name="Barona Gomez F."/>
            <person name="Kapil T."/>
        </authorList>
    </citation>
    <scope>NUCLEOTIDE SEQUENCE [LARGE SCALE GENOMIC DNA]</scope>
    <source>
        <strain evidence="2 3">NRRL 5741</strain>
    </source>
</reference>
<evidence type="ECO:0000313" key="3">
    <source>
        <dbReference type="Proteomes" id="UP000419138"/>
    </source>
</evidence>
<keyword evidence="3" id="KW-1185">Reference proteome</keyword>
<name>A0A646KRW3_STRJU</name>
<feature type="compositionally biased region" description="Basic and acidic residues" evidence="1">
    <location>
        <begin position="10"/>
        <end position="19"/>
    </location>
</feature>
<gene>
    <name evidence="2" type="ORF">FF041_34550</name>
</gene>
<proteinExistence type="predicted"/>
<dbReference type="Proteomes" id="UP000419138">
    <property type="component" value="Unassembled WGS sequence"/>
</dbReference>
<dbReference type="EMBL" id="VCLA01000197">
    <property type="protein sequence ID" value="MQT05074.1"/>
    <property type="molecule type" value="Genomic_DNA"/>
</dbReference>
<feature type="compositionally biased region" description="Polar residues" evidence="1">
    <location>
        <begin position="23"/>
        <end position="32"/>
    </location>
</feature>
<dbReference type="InterPro" id="IPR046205">
    <property type="entry name" value="DUF6238"/>
</dbReference>
<protein>
    <submittedName>
        <fullName evidence="2">Uncharacterized protein</fullName>
    </submittedName>
</protein>
<feature type="region of interest" description="Disordered" evidence="1">
    <location>
        <begin position="1"/>
        <end position="32"/>
    </location>
</feature>